<keyword evidence="3" id="KW-1185">Reference proteome</keyword>
<protein>
    <submittedName>
        <fullName evidence="2">Uncharacterized protein</fullName>
    </submittedName>
</protein>
<dbReference type="EMBL" id="JBAMIC010000019">
    <property type="protein sequence ID" value="KAK7093814.1"/>
    <property type="molecule type" value="Genomic_DNA"/>
</dbReference>
<sequence length="106" mass="11995">MYLAKCPERPRVRWTVCHRCLSTRVPCVSPTSFSTLALVLLLSDDGDLIIEMGLLLPTTSSPSCQHYCYYIFFIVHLILGAAVLCYFKTCLDKLLLPLVTRVGFEH</sequence>
<dbReference type="AlphaFoldDB" id="A0AAN9G3U6"/>
<gene>
    <name evidence="2" type="ORF">V1264_007504</name>
</gene>
<comment type="caution">
    <text evidence="2">The sequence shown here is derived from an EMBL/GenBank/DDBJ whole genome shotgun (WGS) entry which is preliminary data.</text>
</comment>
<feature type="transmembrane region" description="Helical" evidence="1">
    <location>
        <begin position="69"/>
        <end position="87"/>
    </location>
</feature>
<reference evidence="2 3" key="1">
    <citation type="submission" date="2024-02" db="EMBL/GenBank/DDBJ databases">
        <title>Chromosome-scale genome assembly of the rough periwinkle Littorina saxatilis.</title>
        <authorList>
            <person name="De Jode A."/>
            <person name="Faria R."/>
            <person name="Formenti G."/>
            <person name="Sims Y."/>
            <person name="Smith T.P."/>
            <person name="Tracey A."/>
            <person name="Wood J.M.D."/>
            <person name="Zagrodzka Z.B."/>
            <person name="Johannesson K."/>
            <person name="Butlin R.K."/>
            <person name="Leder E.H."/>
        </authorList>
    </citation>
    <scope>NUCLEOTIDE SEQUENCE [LARGE SCALE GENOMIC DNA]</scope>
    <source>
        <strain evidence="2">Snail1</strain>
        <tissue evidence="2">Muscle</tissue>
    </source>
</reference>
<evidence type="ECO:0000313" key="3">
    <source>
        <dbReference type="Proteomes" id="UP001374579"/>
    </source>
</evidence>
<evidence type="ECO:0000313" key="2">
    <source>
        <dbReference type="EMBL" id="KAK7093814.1"/>
    </source>
</evidence>
<organism evidence="2 3">
    <name type="scientific">Littorina saxatilis</name>
    <dbReference type="NCBI Taxonomy" id="31220"/>
    <lineage>
        <taxon>Eukaryota</taxon>
        <taxon>Metazoa</taxon>
        <taxon>Spiralia</taxon>
        <taxon>Lophotrochozoa</taxon>
        <taxon>Mollusca</taxon>
        <taxon>Gastropoda</taxon>
        <taxon>Caenogastropoda</taxon>
        <taxon>Littorinimorpha</taxon>
        <taxon>Littorinoidea</taxon>
        <taxon>Littorinidae</taxon>
        <taxon>Littorina</taxon>
    </lineage>
</organism>
<dbReference type="Proteomes" id="UP001374579">
    <property type="component" value="Unassembled WGS sequence"/>
</dbReference>
<name>A0AAN9G3U6_9CAEN</name>
<accession>A0AAN9G3U6</accession>
<keyword evidence="1" id="KW-0472">Membrane</keyword>
<evidence type="ECO:0000256" key="1">
    <source>
        <dbReference type="SAM" id="Phobius"/>
    </source>
</evidence>
<keyword evidence="1" id="KW-0812">Transmembrane</keyword>
<keyword evidence="1" id="KW-1133">Transmembrane helix</keyword>
<proteinExistence type="predicted"/>